<dbReference type="VEuPathDB" id="FungiDB:HpaG811211"/>
<sequence>MRVRRSSVCRKSNLCRSLCSSISFYPSKMTIKSSCYYAHELWARQQVLVLNRSNGKLRTTLDLPKAASDGLEKIGNTIHERAQRQHEPDIIF</sequence>
<evidence type="ECO:0000313" key="2">
    <source>
        <dbReference type="Proteomes" id="UP000011713"/>
    </source>
</evidence>
<accession>M4BXD0</accession>
<dbReference type="EnsemblProtists" id="HpaT811211">
    <property type="protein sequence ID" value="HpaP811211"/>
    <property type="gene ID" value="HpaG811211"/>
</dbReference>
<keyword evidence="2" id="KW-1185">Reference proteome</keyword>
<reference evidence="1" key="2">
    <citation type="submission" date="2015-06" db="UniProtKB">
        <authorList>
            <consortium name="EnsemblProtists"/>
        </authorList>
    </citation>
    <scope>IDENTIFICATION</scope>
    <source>
        <strain evidence="1">Emoy2</strain>
    </source>
</reference>
<protein>
    <submittedName>
        <fullName evidence="1">Uncharacterized protein</fullName>
    </submittedName>
</protein>
<proteinExistence type="predicted"/>
<dbReference type="InParanoid" id="M4BXD0"/>
<name>M4BXD0_HYAAE</name>
<dbReference type="AlphaFoldDB" id="M4BXD0"/>
<evidence type="ECO:0000313" key="1">
    <source>
        <dbReference type="EnsemblProtists" id="HpaP811211"/>
    </source>
</evidence>
<organism evidence="1 2">
    <name type="scientific">Hyaloperonospora arabidopsidis (strain Emoy2)</name>
    <name type="common">Downy mildew agent</name>
    <name type="synonym">Peronospora arabidopsidis</name>
    <dbReference type="NCBI Taxonomy" id="559515"/>
    <lineage>
        <taxon>Eukaryota</taxon>
        <taxon>Sar</taxon>
        <taxon>Stramenopiles</taxon>
        <taxon>Oomycota</taxon>
        <taxon>Peronosporomycetes</taxon>
        <taxon>Peronosporales</taxon>
        <taxon>Peronosporaceae</taxon>
        <taxon>Hyaloperonospora</taxon>
    </lineage>
</organism>
<dbReference type="Proteomes" id="UP000011713">
    <property type="component" value="Unassembled WGS sequence"/>
</dbReference>
<reference evidence="2" key="1">
    <citation type="journal article" date="2010" name="Science">
        <title>Signatures of adaptation to obligate biotrophy in the Hyaloperonospora arabidopsidis genome.</title>
        <authorList>
            <person name="Baxter L."/>
            <person name="Tripathy S."/>
            <person name="Ishaque N."/>
            <person name="Boot N."/>
            <person name="Cabral A."/>
            <person name="Kemen E."/>
            <person name="Thines M."/>
            <person name="Ah-Fong A."/>
            <person name="Anderson R."/>
            <person name="Badejoko W."/>
            <person name="Bittner-Eddy P."/>
            <person name="Boore J.L."/>
            <person name="Chibucos M.C."/>
            <person name="Coates M."/>
            <person name="Dehal P."/>
            <person name="Delehaunty K."/>
            <person name="Dong S."/>
            <person name="Downton P."/>
            <person name="Dumas B."/>
            <person name="Fabro G."/>
            <person name="Fronick C."/>
            <person name="Fuerstenberg S.I."/>
            <person name="Fulton L."/>
            <person name="Gaulin E."/>
            <person name="Govers F."/>
            <person name="Hughes L."/>
            <person name="Humphray S."/>
            <person name="Jiang R.H."/>
            <person name="Judelson H."/>
            <person name="Kamoun S."/>
            <person name="Kyung K."/>
            <person name="Meijer H."/>
            <person name="Minx P."/>
            <person name="Morris P."/>
            <person name="Nelson J."/>
            <person name="Phuntumart V."/>
            <person name="Qutob D."/>
            <person name="Rehmany A."/>
            <person name="Rougon-Cardoso A."/>
            <person name="Ryden P."/>
            <person name="Torto-Alalibo T."/>
            <person name="Studholme D."/>
            <person name="Wang Y."/>
            <person name="Win J."/>
            <person name="Wood J."/>
            <person name="Clifton S.W."/>
            <person name="Rogers J."/>
            <person name="Van den Ackerveken G."/>
            <person name="Jones J.D."/>
            <person name="McDowell J.M."/>
            <person name="Beynon J."/>
            <person name="Tyler B.M."/>
        </authorList>
    </citation>
    <scope>NUCLEOTIDE SEQUENCE [LARGE SCALE GENOMIC DNA]</scope>
    <source>
        <strain evidence="2">Emoy2</strain>
    </source>
</reference>
<dbReference type="HOGENOM" id="CLU_2417869_0_0_1"/>
<dbReference type="EMBL" id="JH598024">
    <property type="status" value="NOT_ANNOTATED_CDS"/>
    <property type="molecule type" value="Genomic_DNA"/>
</dbReference>